<gene>
    <name evidence="1" type="ORF">METZ01_LOCUS122989</name>
</gene>
<dbReference type="EMBL" id="UINC01016938">
    <property type="protein sequence ID" value="SVA70135.1"/>
    <property type="molecule type" value="Genomic_DNA"/>
</dbReference>
<evidence type="ECO:0000313" key="1">
    <source>
        <dbReference type="EMBL" id="SVA70135.1"/>
    </source>
</evidence>
<dbReference type="AlphaFoldDB" id="A0A381XZK1"/>
<sequence length="226" mass="25657">MLQKRRIPEVAKGALNQVGFGSRGFMKKVMQQDLHKPVRRTFTSTRYRKATERDLTVEVYIDDDPKSGTAPNKYLQAQIDGGRRRSKGTEKALRRVGILDNSQYVIVNPNYQNASGNIKGGLTIKVLSQLGAAEMTAGYTANQSRESKARSGRGRKQHFPLYRDGRAIGIFVRKNKSTIENVLGFKQGAPSYDQGLDFYGKLERYMLTKFRVEIHRLVRKVLMAQR</sequence>
<protein>
    <submittedName>
        <fullName evidence="1">Uncharacterized protein</fullName>
    </submittedName>
</protein>
<name>A0A381XZK1_9ZZZZ</name>
<accession>A0A381XZK1</accession>
<reference evidence="1" key="1">
    <citation type="submission" date="2018-05" db="EMBL/GenBank/DDBJ databases">
        <authorList>
            <person name="Lanie J.A."/>
            <person name="Ng W.-L."/>
            <person name="Kazmierczak K.M."/>
            <person name="Andrzejewski T.M."/>
            <person name="Davidsen T.M."/>
            <person name="Wayne K.J."/>
            <person name="Tettelin H."/>
            <person name="Glass J.I."/>
            <person name="Rusch D."/>
            <person name="Podicherti R."/>
            <person name="Tsui H.-C.T."/>
            <person name="Winkler M.E."/>
        </authorList>
    </citation>
    <scope>NUCLEOTIDE SEQUENCE</scope>
</reference>
<proteinExistence type="predicted"/>
<organism evidence="1">
    <name type="scientific">marine metagenome</name>
    <dbReference type="NCBI Taxonomy" id="408172"/>
    <lineage>
        <taxon>unclassified sequences</taxon>
        <taxon>metagenomes</taxon>
        <taxon>ecological metagenomes</taxon>
    </lineage>
</organism>